<dbReference type="InterPro" id="IPR007038">
    <property type="entry name" value="HupE_UreJ"/>
</dbReference>
<evidence type="ECO:0000256" key="2">
    <source>
        <dbReference type="SAM" id="SignalP"/>
    </source>
</evidence>
<feature type="signal peptide" evidence="2">
    <location>
        <begin position="1"/>
        <end position="22"/>
    </location>
</feature>
<keyword evidence="2" id="KW-0732">Signal</keyword>
<sequence>MKTNQLLSILAAMLLLSFNASAHEVTGFGGGFVSGFVHPVLGVDHVVAMIAVGLWGALLGAPALWVLPVVFPLVMAFGGVLGIIGLPIPAVETGIATSAVVFGGDDCFCLEASLAGCGHRRCHICYFFMGMLMVQSCHNQRLPWRIA</sequence>
<reference evidence="3" key="1">
    <citation type="journal article" date="2013" name="Genome Announc.">
        <title>Draft Genome Sequence of Agarivorans albus Strain MKT 106T, an Agarolytic Marine Bacterium.</title>
        <authorList>
            <person name="Yasuike M."/>
            <person name="Nakamura Y."/>
            <person name="Kai W."/>
            <person name="Fujiwara A."/>
            <person name="Fukui Y."/>
            <person name="Satomi M."/>
            <person name="Sano M."/>
        </authorList>
    </citation>
    <scope>NUCLEOTIDE SEQUENCE [LARGE SCALE GENOMIC DNA]</scope>
</reference>
<comment type="caution">
    <text evidence="3">The sequence shown here is derived from an EMBL/GenBank/DDBJ whole genome shotgun (WGS) entry which is preliminary data.</text>
</comment>
<dbReference type="Proteomes" id="UP000014461">
    <property type="component" value="Unassembled WGS sequence"/>
</dbReference>
<gene>
    <name evidence="3" type="ORF">AALB_0794</name>
</gene>
<evidence type="ECO:0000256" key="1">
    <source>
        <dbReference type="SAM" id="Phobius"/>
    </source>
</evidence>
<dbReference type="STRING" id="1331007.AALB_0794"/>
<dbReference type="AlphaFoldDB" id="R9PH46"/>
<proteinExistence type="predicted"/>
<feature type="transmembrane region" description="Helical" evidence="1">
    <location>
        <begin position="46"/>
        <end position="66"/>
    </location>
</feature>
<keyword evidence="1" id="KW-1133">Transmembrane helix</keyword>
<evidence type="ECO:0000313" key="3">
    <source>
        <dbReference type="EMBL" id="GAD00714.1"/>
    </source>
</evidence>
<dbReference type="EMBL" id="BARX01000003">
    <property type="protein sequence ID" value="GAD00714.1"/>
    <property type="molecule type" value="Genomic_DNA"/>
</dbReference>
<keyword evidence="1" id="KW-0812">Transmembrane</keyword>
<organism evidence="3 4">
    <name type="scientific">Agarivorans albus MKT 106</name>
    <dbReference type="NCBI Taxonomy" id="1331007"/>
    <lineage>
        <taxon>Bacteria</taxon>
        <taxon>Pseudomonadati</taxon>
        <taxon>Pseudomonadota</taxon>
        <taxon>Gammaproteobacteria</taxon>
        <taxon>Alteromonadales</taxon>
        <taxon>Alteromonadaceae</taxon>
        <taxon>Agarivorans</taxon>
    </lineage>
</organism>
<dbReference type="Pfam" id="PF04955">
    <property type="entry name" value="HupE_UreJ"/>
    <property type="match status" value="1"/>
</dbReference>
<protein>
    <submittedName>
        <fullName evidence="3">HupE-UreJ family metal transporter</fullName>
    </submittedName>
</protein>
<keyword evidence="1" id="KW-0472">Membrane</keyword>
<accession>R9PH46</accession>
<keyword evidence="4" id="KW-1185">Reference proteome</keyword>
<dbReference type="RefSeq" id="WP_016400482.1">
    <property type="nucleotide sequence ID" value="NZ_BARX01000003.1"/>
</dbReference>
<feature type="chain" id="PRO_5004478607" evidence="2">
    <location>
        <begin position="23"/>
        <end position="147"/>
    </location>
</feature>
<name>R9PH46_AGAAL</name>
<evidence type="ECO:0000313" key="4">
    <source>
        <dbReference type="Proteomes" id="UP000014461"/>
    </source>
</evidence>
<feature type="transmembrane region" description="Helical" evidence="1">
    <location>
        <begin position="73"/>
        <end position="91"/>
    </location>
</feature>